<organism evidence="2 3">
    <name type="scientific">Lentilactobacillus rapi</name>
    <dbReference type="NCBI Taxonomy" id="481723"/>
    <lineage>
        <taxon>Bacteria</taxon>
        <taxon>Bacillati</taxon>
        <taxon>Bacillota</taxon>
        <taxon>Bacilli</taxon>
        <taxon>Lactobacillales</taxon>
        <taxon>Lactobacillaceae</taxon>
        <taxon>Lentilactobacillus</taxon>
    </lineage>
</organism>
<protein>
    <submittedName>
        <fullName evidence="2">Uncharacterized protein</fullName>
    </submittedName>
</protein>
<gene>
    <name evidence="2" type="ORF">LRA02_19640</name>
</gene>
<feature type="compositionally biased region" description="Basic and acidic residues" evidence="1">
    <location>
        <begin position="17"/>
        <end position="29"/>
    </location>
</feature>
<name>A0A512PPG0_9LACO</name>
<dbReference type="AlphaFoldDB" id="A0A512PPG0"/>
<evidence type="ECO:0000313" key="2">
    <source>
        <dbReference type="EMBL" id="GEP73096.1"/>
    </source>
</evidence>
<evidence type="ECO:0000256" key="1">
    <source>
        <dbReference type="SAM" id="MobiDB-lite"/>
    </source>
</evidence>
<dbReference type="RefSeq" id="WP_263862410.1">
    <property type="nucleotide sequence ID" value="NZ_BKAM01000050.1"/>
</dbReference>
<comment type="caution">
    <text evidence="2">The sequence shown here is derived from an EMBL/GenBank/DDBJ whole genome shotgun (WGS) entry which is preliminary data.</text>
</comment>
<feature type="region of interest" description="Disordered" evidence="1">
    <location>
        <begin position="1"/>
        <end position="40"/>
    </location>
</feature>
<reference evidence="2 3" key="1">
    <citation type="submission" date="2019-07" db="EMBL/GenBank/DDBJ databases">
        <title>Whole genome shotgun sequence of Lactobacillus rapi NBRC 109618.</title>
        <authorList>
            <person name="Hosoyama A."/>
            <person name="Uohara A."/>
            <person name="Ohji S."/>
            <person name="Ichikawa N."/>
        </authorList>
    </citation>
    <scope>NUCLEOTIDE SEQUENCE [LARGE SCALE GENOMIC DNA]</scope>
    <source>
        <strain evidence="2 3">NBRC 109618</strain>
    </source>
</reference>
<accession>A0A512PPG0</accession>
<sequence>MRICHPHGVQGRRPVNRKNDLKRNKDLADLQHFLKQKPAK</sequence>
<evidence type="ECO:0000313" key="3">
    <source>
        <dbReference type="Proteomes" id="UP000321569"/>
    </source>
</evidence>
<proteinExistence type="predicted"/>
<dbReference type="EMBL" id="BKAM01000050">
    <property type="protein sequence ID" value="GEP73096.1"/>
    <property type="molecule type" value="Genomic_DNA"/>
</dbReference>
<dbReference type="Proteomes" id="UP000321569">
    <property type="component" value="Unassembled WGS sequence"/>
</dbReference>